<dbReference type="InterPro" id="IPR008271">
    <property type="entry name" value="Ser/Thr_kinase_AS"/>
</dbReference>
<reference evidence="2 3" key="1">
    <citation type="submission" date="2012-04" db="EMBL/GenBank/DDBJ databases">
        <title>The Genome Sequence of Saprolegnia declina VS20.</title>
        <authorList>
            <consortium name="The Broad Institute Genome Sequencing Platform"/>
            <person name="Russ C."/>
            <person name="Nusbaum C."/>
            <person name="Tyler B."/>
            <person name="van West P."/>
            <person name="Dieguez-Uribeondo J."/>
            <person name="de Bruijn I."/>
            <person name="Tripathy S."/>
            <person name="Jiang R."/>
            <person name="Young S.K."/>
            <person name="Zeng Q."/>
            <person name="Gargeya S."/>
            <person name="Fitzgerald M."/>
            <person name="Haas B."/>
            <person name="Abouelleil A."/>
            <person name="Alvarado L."/>
            <person name="Arachchi H.M."/>
            <person name="Berlin A."/>
            <person name="Chapman S.B."/>
            <person name="Goldberg J."/>
            <person name="Griggs A."/>
            <person name="Gujja S."/>
            <person name="Hansen M."/>
            <person name="Howarth C."/>
            <person name="Imamovic A."/>
            <person name="Larimer J."/>
            <person name="McCowen C."/>
            <person name="Montmayeur A."/>
            <person name="Murphy C."/>
            <person name="Neiman D."/>
            <person name="Pearson M."/>
            <person name="Priest M."/>
            <person name="Roberts A."/>
            <person name="Saif S."/>
            <person name="Shea T."/>
            <person name="Sisk P."/>
            <person name="Sykes S."/>
            <person name="Wortman J."/>
            <person name="Nusbaum C."/>
            <person name="Birren B."/>
        </authorList>
    </citation>
    <scope>NUCLEOTIDE SEQUENCE [LARGE SCALE GENOMIC DNA]</scope>
    <source>
        <strain evidence="2 3">VS20</strain>
    </source>
</reference>
<dbReference type="InterPro" id="IPR000719">
    <property type="entry name" value="Prot_kinase_dom"/>
</dbReference>
<dbReference type="SMART" id="SM00220">
    <property type="entry name" value="S_TKc"/>
    <property type="match status" value="1"/>
</dbReference>
<dbReference type="VEuPathDB" id="FungiDB:SDRG_07044"/>
<evidence type="ECO:0000313" key="2">
    <source>
        <dbReference type="EMBL" id="EQC35332.1"/>
    </source>
</evidence>
<dbReference type="GO" id="GO:0004674">
    <property type="term" value="F:protein serine/threonine kinase activity"/>
    <property type="evidence" value="ECO:0007669"/>
    <property type="project" value="TreeGrafter"/>
</dbReference>
<dbReference type="InParanoid" id="T0RY73"/>
<dbReference type="GO" id="GO:0005524">
    <property type="term" value="F:ATP binding"/>
    <property type="evidence" value="ECO:0007669"/>
    <property type="project" value="InterPro"/>
</dbReference>
<dbReference type="PIRSF" id="PIRSF000654">
    <property type="entry name" value="Integrin-linked_kinase"/>
    <property type="match status" value="1"/>
</dbReference>
<dbReference type="PANTHER" id="PTHR44329:SF214">
    <property type="entry name" value="PROTEIN KINASE DOMAIN-CONTAINING PROTEIN"/>
    <property type="match status" value="1"/>
</dbReference>
<dbReference type="OMA" id="MMESAYI"/>
<keyword evidence="3" id="KW-1185">Reference proteome</keyword>
<keyword evidence="2" id="KW-0418">Kinase</keyword>
<evidence type="ECO:0000259" key="1">
    <source>
        <dbReference type="PROSITE" id="PS50011"/>
    </source>
</evidence>
<sequence>MMESAYIVQTLGASWRVPSKLQMVLEWMDQGDLRGVLSATNSETFRWHDKATCMLAIAAGLVYLHSLSIIHRDLKSRNVLLDSTKGTKLTDFGASRELSSEMMTLGVGTCRWMAPEVLLDTHYTTAVDVYSFGVLLSELATHCLPYHTLRNDCGMPLAETAIISRVVQGSLRPVMDMPSCPPWVHALAMACTQWEPEARPMAVEIAHAIAVHMAAPILHHVL</sequence>
<dbReference type="PROSITE" id="PS50011">
    <property type="entry name" value="PROTEIN_KINASE_DOM"/>
    <property type="match status" value="1"/>
</dbReference>
<proteinExistence type="predicted"/>
<dbReference type="SUPFAM" id="SSF56112">
    <property type="entry name" value="Protein kinase-like (PK-like)"/>
    <property type="match status" value="1"/>
</dbReference>
<dbReference type="InterPro" id="IPR011009">
    <property type="entry name" value="Kinase-like_dom_sf"/>
</dbReference>
<evidence type="ECO:0000313" key="3">
    <source>
        <dbReference type="Proteomes" id="UP000030762"/>
    </source>
</evidence>
<keyword evidence="2" id="KW-0808">Transferase</keyword>
<dbReference type="Gene3D" id="1.10.510.10">
    <property type="entry name" value="Transferase(Phosphotransferase) domain 1"/>
    <property type="match status" value="1"/>
</dbReference>
<dbReference type="eggNOG" id="KOG0192">
    <property type="taxonomic scope" value="Eukaryota"/>
</dbReference>
<accession>T0RY73</accession>
<feature type="domain" description="Protein kinase" evidence="1">
    <location>
        <begin position="1"/>
        <end position="222"/>
    </location>
</feature>
<gene>
    <name evidence="2" type="ORF">SDRG_07044</name>
</gene>
<dbReference type="Pfam" id="PF00069">
    <property type="entry name" value="Pkinase"/>
    <property type="match status" value="1"/>
</dbReference>
<dbReference type="AlphaFoldDB" id="T0RY73"/>
<name>T0RY73_SAPDV</name>
<dbReference type="PANTHER" id="PTHR44329">
    <property type="entry name" value="SERINE/THREONINE-PROTEIN KINASE TNNI3K-RELATED"/>
    <property type="match status" value="1"/>
</dbReference>
<dbReference type="InterPro" id="IPR051681">
    <property type="entry name" value="Ser/Thr_Kinases-Pseudokinases"/>
</dbReference>
<dbReference type="OrthoDB" id="76895at2759"/>
<dbReference type="GeneID" id="19947771"/>
<dbReference type="PRINTS" id="PR00109">
    <property type="entry name" value="TYRKINASE"/>
</dbReference>
<dbReference type="RefSeq" id="XP_008611082.1">
    <property type="nucleotide sequence ID" value="XM_008612860.1"/>
</dbReference>
<dbReference type="Proteomes" id="UP000030762">
    <property type="component" value="Unassembled WGS sequence"/>
</dbReference>
<organism evidence="2 3">
    <name type="scientific">Saprolegnia diclina (strain VS20)</name>
    <dbReference type="NCBI Taxonomy" id="1156394"/>
    <lineage>
        <taxon>Eukaryota</taxon>
        <taxon>Sar</taxon>
        <taxon>Stramenopiles</taxon>
        <taxon>Oomycota</taxon>
        <taxon>Saprolegniomycetes</taxon>
        <taxon>Saprolegniales</taxon>
        <taxon>Saprolegniaceae</taxon>
        <taxon>Saprolegnia</taxon>
    </lineage>
</organism>
<dbReference type="InterPro" id="IPR001245">
    <property type="entry name" value="Ser-Thr/Tyr_kinase_cat_dom"/>
</dbReference>
<dbReference type="EMBL" id="JH767151">
    <property type="protein sequence ID" value="EQC35332.1"/>
    <property type="molecule type" value="Genomic_DNA"/>
</dbReference>
<dbReference type="STRING" id="1156394.T0RY73"/>
<protein>
    <submittedName>
        <fullName evidence="2">TKL protein kinase</fullName>
    </submittedName>
</protein>
<dbReference type="PROSITE" id="PS00108">
    <property type="entry name" value="PROTEIN_KINASE_ST"/>
    <property type="match status" value="1"/>
</dbReference>